<evidence type="ECO:0000256" key="1">
    <source>
        <dbReference type="SAM" id="MobiDB-lite"/>
    </source>
</evidence>
<keyword evidence="3" id="KW-1185">Reference proteome</keyword>
<feature type="compositionally biased region" description="Gly residues" evidence="1">
    <location>
        <begin position="410"/>
        <end position="420"/>
    </location>
</feature>
<feature type="compositionally biased region" description="Pro residues" evidence="1">
    <location>
        <begin position="350"/>
        <end position="359"/>
    </location>
</feature>
<feature type="region of interest" description="Disordered" evidence="1">
    <location>
        <begin position="270"/>
        <end position="304"/>
    </location>
</feature>
<organism evidence="2 3">
    <name type="scientific">Prorocentrum cordatum</name>
    <dbReference type="NCBI Taxonomy" id="2364126"/>
    <lineage>
        <taxon>Eukaryota</taxon>
        <taxon>Sar</taxon>
        <taxon>Alveolata</taxon>
        <taxon>Dinophyceae</taxon>
        <taxon>Prorocentrales</taxon>
        <taxon>Prorocentraceae</taxon>
        <taxon>Prorocentrum</taxon>
    </lineage>
</organism>
<name>A0ABN9WP35_9DINO</name>
<evidence type="ECO:0000313" key="2">
    <source>
        <dbReference type="EMBL" id="CAK0887287.1"/>
    </source>
</evidence>
<feature type="non-terminal residue" evidence="2">
    <location>
        <position position="1"/>
    </location>
</feature>
<reference evidence="2" key="1">
    <citation type="submission" date="2023-10" db="EMBL/GenBank/DDBJ databases">
        <authorList>
            <person name="Chen Y."/>
            <person name="Shah S."/>
            <person name="Dougan E. K."/>
            <person name="Thang M."/>
            <person name="Chan C."/>
        </authorList>
    </citation>
    <scope>NUCLEOTIDE SEQUENCE [LARGE SCALE GENOMIC DNA]</scope>
</reference>
<feature type="compositionally biased region" description="Low complexity" evidence="1">
    <location>
        <begin position="381"/>
        <end position="397"/>
    </location>
</feature>
<feature type="compositionally biased region" description="Low complexity" evidence="1">
    <location>
        <begin position="360"/>
        <end position="374"/>
    </location>
</feature>
<feature type="non-terminal residue" evidence="2">
    <location>
        <position position="621"/>
    </location>
</feature>
<proteinExistence type="predicted"/>
<comment type="caution">
    <text evidence="2">The sequence shown here is derived from an EMBL/GenBank/DDBJ whole genome shotgun (WGS) entry which is preliminary data.</text>
</comment>
<protein>
    <submittedName>
        <fullName evidence="2">Uncharacterized protein</fullName>
    </submittedName>
</protein>
<dbReference type="Proteomes" id="UP001189429">
    <property type="component" value="Unassembled WGS sequence"/>
</dbReference>
<gene>
    <name evidence="2" type="ORF">PCOR1329_LOCUS68385</name>
</gene>
<dbReference type="EMBL" id="CAUYUJ010018919">
    <property type="protein sequence ID" value="CAK0887287.1"/>
    <property type="molecule type" value="Genomic_DNA"/>
</dbReference>
<feature type="region of interest" description="Disordered" evidence="1">
    <location>
        <begin position="344"/>
        <end position="438"/>
    </location>
</feature>
<feature type="compositionally biased region" description="Basic and acidic residues" evidence="1">
    <location>
        <begin position="426"/>
        <end position="438"/>
    </location>
</feature>
<evidence type="ECO:0000313" key="3">
    <source>
        <dbReference type="Proteomes" id="UP001189429"/>
    </source>
</evidence>
<accession>A0ABN9WP35</accession>
<sequence length="621" mass="65033">AQSLPAIGLEAQSLPAIGLEAQSLPAIGLEQCDLPAGSQSLQALDEKLRMAHASAQQGDVLKAKQAEFNEMGSGADDPSRPKLKQDKVLETAWSARACPARGATGARFSNFLESSEEETAKYKACKGHAAKEAFRMDWLEQQYTKYNKKRSYVERVEEAWQDWGSYEPFEVIAGKESGVGITSSGARAALNICMSCIKLGNAWVRWNRQSKRIEFLRMKKSYSYEFEKAREQWEQLGDADTAAVETAIEGADDILKEIGTAVGGAPRASAALPAAPASPRRASQQTPAASEAATPAAAAPAAPAASEAATPAAAAPAAPAASEAVTPAAAAPAAPAASAAATPAAAAPAAPRPAPPNETPPAAAAEGVAAAGSAPKTVGPSAATGGRSSGQSSRAASPTAKRQRRAAAAAGGGGGGGGGADADASSDPRQKAKELKKTTDAAMKAISEYGQVCNQANLLINAIENQPEYSWANNQNKHGLKRALEEVQATAMPGSFVKDLLMQNVSYIKRARGNAYFEREIAHVPSMLNPSMNRLKAEIESIGDMHAIRMRNQQADAQRKKHAGDMLARYLLEMYAGSRPMTAKDLCSISWYCKEGGITGDVAQYGLNPDCSAGGNFRRHL</sequence>